<reference evidence="1 2" key="1">
    <citation type="submission" date="2016-01" db="EMBL/GenBank/DDBJ databases">
        <authorList>
            <person name="Oliw E.H."/>
        </authorList>
    </citation>
    <scope>NUCLEOTIDE SEQUENCE [LARGE SCALE GENOMIC DNA]</scope>
    <source>
        <strain evidence="1">LMG 27134</strain>
    </source>
</reference>
<protein>
    <submittedName>
        <fullName evidence="1">Uncharacterized protein</fullName>
    </submittedName>
</protein>
<proteinExistence type="predicted"/>
<evidence type="ECO:0000313" key="1">
    <source>
        <dbReference type="EMBL" id="SAL36271.1"/>
    </source>
</evidence>
<dbReference type="RefSeq" id="WP_156528878.1">
    <property type="nucleotide sequence ID" value="NZ_FCOK02000021.1"/>
</dbReference>
<accession>A0A158GWT9</accession>
<dbReference type="Proteomes" id="UP000054683">
    <property type="component" value="Unassembled WGS sequence"/>
</dbReference>
<dbReference type="EMBL" id="FCOK02000021">
    <property type="protein sequence ID" value="SAL36271.1"/>
    <property type="molecule type" value="Genomic_DNA"/>
</dbReference>
<name>A0A158GWT9_9BURK</name>
<organism evidence="1 2">
    <name type="scientific">Caballeronia udeis</name>
    <dbReference type="NCBI Taxonomy" id="1232866"/>
    <lineage>
        <taxon>Bacteria</taxon>
        <taxon>Pseudomonadati</taxon>
        <taxon>Pseudomonadota</taxon>
        <taxon>Betaproteobacteria</taxon>
        <taxon>Burkholderiales</taxon>
        <taxon>Burkholderiaceae</taxon>
        <taxon>Caballeronia</taxon>
    </lineage>
</organism>
<sequence>MWEAHVSGLRESTKRGRNLKTFSEAGSFSSNDKSWQADLGGKSLDGKLSVEVTAGEGKFRRTVFVLGKNPAKADVVAYLATLPNSTGFDQVIDHGDHHTLERRCLSQLESSN</sequence>
<dbReference type="OrthoDB" id="1550837at2"/>
<evidence type="ECO:0000313" key="2">
    <source>
        <dbReference type="Proteomes" id="UP000054683"/>
    </source>
</evidence>
<gene>
    <name evidence="1" type="ORF">AWB69_03453</name>
</gene>
<dbReference type="AlphaFoldDB" id="A0A158GWT9"/>